<dbReference type="AlphaFoldDB" id="A0A143QEB7"/>
<dbReference type="InterPro" id="IPR002575">
    <property type="entry name" value="Aminoglycoside_PTrfase"/>
</dbReference>
<evidence type="ECO:0000313" key="3">
    <source>
        <dbReference type="Proteomes" id="UP000076038"/>
    </source>
</evidence>
<proteinExistence type="predicted"/>
<dbReference type="PANTHER" id="PTHR47829:SF1">
    <property type="entry name" value="HAD FAMILY PHOSPHATASE"/>
    <property type="match status" value="1"/>
</dbReference>
<feature type="domain" description="Aminoglycoside phosphotransferase" evidence="1">
    <location>
        <begin position="28"/>
        <end position="268"/>
    </location>
</feature>
<dbReference type="OrthoDB" id="3806873at2"/>
<dbReference type="KEGG" id="rhs:A3Q41_00092"/>
<gene>
    <name evidence="2" type="ORF">A3Q41_00092</name>
</gene>
<evidence type="ECO:0000313" key="2">
    <source>
        <dbReference type="EMBL" id="AMY21420.1"/>
    </source>
</evidence>
<dbReference type="InterPro" id="IPR052898">
    <property type="entry name" value="ACAD10-like"/>
</dbReference>
<reference evidence="2 3" key="1">
    <citation type="journal article" date="2016" name="Genome Announc.">
        <title>Complete Genome and Plasmid Sequences for Rhodococcus fascians D188 and Draft Sequences for Rhodococcus Isolates PBTS 1 and PBTS 2.</title>
        <authorList>
            <person name="Stamler R.A."/>
            <person name="Vereecke D."/>
            <person name="Zhang Y."/>
            <person name="Schilkey F."/>
            <person name="Devitt N."/>
            <person name="Randall J.J."/>
        </authorList>
    </citation>
    <scope>NUCLEOTIDE SEQUENCE [LARGE SCALE GENOMIC DNA]</scope>
    <source>
        <strain evidence="2 3">PBTS2</strain>
    </source>
</reference>
<dbReference type="Pfam" id="PF01636">
    <property type="entry name" value="APH"/>
    <property type="match status" value="1"/>
</dbReference>
<keyword evidence="3" id="KW-1185">Reference proteome</keyword>
<dbReference type="InterPro" id="IPR041726">
    <property type="entry name" value="ACAD10_11_N"/>
</dbReference>
<dbReference type="Gene3D" id="3.30.200.20">
    <property type="entry name" value="Phosphorylase Kinase, domain 1"/>
    <property type="match status" value="1"/>
</dbReference>
<organism evidence="2 3">
    <name type="scientific">Rhodococcoides fascians</name>
    <name type="common">Rhodococcus fascians</name>
    <dbReference type="NCBI Taxonomy" id="1828"/>
    <lineage>
        <taxon>Bacteria</taxon>
        <taxon>Bacillati</taxon>
        <taxon>Actinomycetota</taxon>
        <taxon>Actinomycetes</taxon>
        <taxon>Mycobacteriales</taxon>
        <taxon>Nocardiaceae</taxon>
        <taxon>Rhodococcoides</taxon>
    </lineage>
</organism>
<protein>
    <recommendedName>
        <fullName evidence="1">Aminoglycoside phosphotransferase domain-containing protein</fullName>
    </recommendedName>
</protein>
<dbReference type="PANTHER" id="PTHR47829">
    <property type="entry name" value="HYDROLASE, PUTATIVE (AFU_ORTHOLOGUE AFUA_1G12880)-RELATED"/>
    <property type="match status" value="1"/>
</dbReference>
<dbReference type="CDD" id="cd05154">
    <property type="entry name" value="ACAD10_11_N-like"/>
    <property type="match status" value="1"/>
</dbReference>
<evidence type="ECO:0000259" key="1">
    <source>
        <dbReference type="Pfam" id="PF01636"/>
    </source>
</evidence>
<dbReference type="Proteomes" id="UP000076038">
    <property type="component" value="Chromosome"/>
</dbReference>
<reference evidence="3" key="2">
    <citation type="submission" date="2016-04" db="EMBL/GenBank/DDBJ databases">
        <title>Complete Genome and Plasmid Sequences for Rhodococcus fascians D188 and Draft Sequences for Rhodococcus spp. Isolates PBTS 1 and PBTS 2.</title>
        <authorList>
            <person name="Stamer R."/>
            <person name="Vereecke D."/>
            <person name="Zhang Y."/>
            <person name="Schilkey F."/>
            <person name="Devitt N."/>
            <person name="Randall J."/>
        </authorList>
    </citation>
    <scope>NUCLEOTIDE SEQUENCE [LARGE SCALE GENOMIC DNA]</scope>
    <source>
        <strain evidence="3">PBTS2</strain>
    </source>
</reference>
<sequence>MGVVGLDEDAVSTWIAELGIGATSPLSFQRIGNGQSNLTYAVRDAGGSAWVLRRPPLGKLLASAHDVVREHRILSGLQNSPVPVPKMIAITQDPAVSEVPLVLMSFVDGVVVDSVSAAEQLDPDQRRRVGLGLTAALSDIHRVDLESSGLADLAGRKPYAARQIARWTTQWDSSRTREVPGIDSLAARLTAKIPEQHEVTLVHGDFHLSNVITARNDGRVVAVVDWELCTLGDPLADLGGLLAYWPQADDGVAGPFMASTLPGFPTRAELVESYAHNTGRDVTDAGFWEVLALWKLSIIAEGVMRRMEADSRNRAVGGAPTTTLIDDIVTRALQRADEIGL</sequence>
<dbReference type="SUPFAM" id="SSF56112">
    <property type="entry name" value="Protein kinase-like (PK-like)"/>
    <property type="match status" value="1"/>
</dbReference>
<dbReference type="RefSeq" id="WP_032365558.1">
    <property type="nucleotide sequence ID" value="NZ_CP015220.1"/>
</dbReference>
<dbReference type="PATRIC" id="fig|1653479.3.peg.90"/>
<name>A0A143QEB7_RHOFA</name>
<dbReference type="Gene3D" id="3.90.1200.10">
    <property type="match status" value="1"/>
</dbReference>
<accession>A0A143QEB7</accession>
<dbReference type="InterPro" id="IPR011009">
    <property type="entry name" value="Kinase-like_dom_sf"/>
</dbReference>
<dbReference type="EMBL" id="CP015220">
    <property type="protein sequence ID" value="AMY21420.1"/>
    <property type="molecule type" value="Genomic_DNA"/>
</dbReference>